<gene>
    <name evidence="9" type="ORF">PXH66_15780</name>
</gene>
<evidence type="ECO:0000259" key="8">
    <source>
        <dbReference type="PROSITE" id="PS50868"/>
    </source>
</evidence>
<feature type="region of interest" description="Disordered" evidence="6">
    <location>
        <begin position="177"/>
        <end position="225"/>
    </location>
</feature>
<dbReference type="KEGG" id="slom:PXH66_15780"/>
<dbReference type="PANTHER" id="PTHR22884">
    <property type="entry name" value="SET DOMAIN PROTEINS"/>
    <property type="match status" value="1"/>
</dbReference>
<protein>
    <submittedName>
        <fullName evidence="9">SET domain-containing protein-lysine N-methyltransferase</fullName>
    </submittedName>
</protein>
<dbReference type="PROSITE" id="PS50280">
    <property type="entry name" value="SET"/>
    <property type="match status" value="1"/>
</dbReference>
<evidence type="ECO:0000313" key="9">
    <source>
        <dbReference type="EMBL" id="WED63797.1"/>
    </source>
</evidence>
<dbReference type="Proteomes" id="UP001218638">
    <property type="component" value="Chromosome"/>
</dbReference>
<dbReference type="InterPro" id="IPR003616">
    <property type="entry name" value="Post-SET_dom"/>
</dbReference>
<feature type="region of interest" description="Disordered" evidence="6">
    <location>
        <begin position="1"/>
        <end position="25"/>
    </location>
</feature>
<dbReference type="InterPro" id="IPR001214">
    <property type="entry name" value="SET_dom"/>
</dbReference>
<proteinExistence type="predicted"/>
<dbReference type="PROSITE" id="PS50868">
    <property type="entry name" value="POST_SET"/>
    <property type="match status" value="1"/>
</dbReference>
<dbReference type="RefSeq" id="WP_330930500.1">
    <property type="nucleotide sequence ID" value="NZ_CP119075.1"/>
</dbReference>
<feature type="compositionally biased region" description="Basic residues" evidence="6">
    <location>
        <begin position="182"/>
        <end position="194"/>
    </location>
</feature>
<dbReference type="InterPro" id="IPR050777">
    <property type="entry name" value="SET2_Histone-Lys_MeTrsfase"/>
</dbReference>
<evidence type="ECO:0000256" key="6">
    <source>
        <dbReference type="SAM" id="MobiDB-lite"/>
    </source>
</evidence>
<evidence type="ECO:0000256" key="2">
    <source>
        <dbReference type="ARBA" id="ARBA00022454"/>
    </source>
</evidence>
<evidence type="ECO:0000256" key="1">
    <source>
        <dbReference type="ARBA" id="ARBA00004286"/>
    </source>
</evidence>
<dbReference type="GO" id="GO:0008168">
    <property type="term" value="F:methyltransferase activity"/>
    <property type="evidence" value="ECO:0007669"/>
    <property type="project" value="UniProtKB-KW"/>
</dbReference>
<keyword evidence="2" id="KW-0158">Chromosome</keyword>
<accession>A0AAF0CGX3</accession>
<keyword evidence="4" id="KW-0808">Transferase</keyword>
<feature type="domain" description="SET" evidence="7">
    <location>
        <begin position="16"/>
        <end position="138"/>
    </location>
</feature>
<evidence type="ECO:0000259" key="7">
    <source>
        <dbReference type="PROSITE" id="PS50280"/>
    </source>
</evidence>
<evidence type="ECO:0000256" key="5">
    <source>
        <dbReference type="ARBA" id="ARBA00022691"/>
    </source>
</evidence>
<feature type="compositionally biased region" description="Low complexity" evidence="6">
    <location>
        <begin position="9"/>
        <end position="19"/>
    </location>
</feature>
<dbReference type="GO" id="GO:0005694">
    <property type="term" value="C:chromosome"/>
    <property type="evidence" value="ECO:0007669"/>
    <property type="project" value="UniProtKB-SubCell"/>
</dbReference>
<dbReference type="EMBL" id="CP119075">
    <property type="protein sequence ID" value="WED63797.1"/>
    <property type="molecule type" value="Genomic_DNA"/>
</dbReference>
<keyword evidence="3" id="KW-0489">Methyltransferase</keyword>
<reference evidence="9" key="1">
    <citation type="submission" date="2023-03" db="EMBL/GenBank/DDBJ databases">
        <title>Lomoglobus Profundus gen. nov., sp. nov., a novel member of the phylum Verrucomicrobia, isolated from deep-marine sediment of South China Sea.</title>
        <authorList>
            <person name="Ahmad T."/>
            <person name="Ishaq S.E."/>
            <person name="Wang F."/>
        </authorList>
    </citation>
    <scope>NUCLEOTIDE SEQUENCE</scope>
    <source>
        <strain evidence="9">LMO-M01</strain>
    </source>
</reference>
<sequence>MSKAKKQTAADVATPVPTTSRWARPAASTVHGTGLYASEPIPKGTRVIEYVGDKITKAESDRREAARLARQEQGDDGCVYLFELNKRYDLDGDVEWNTARLINHSCEPNCETENANGHIWISALRDIAADEELSYDYGFDWENWRDHPCRCGSPKCFGYIVKRSQRKKVTKVIKAEAEAAKKARRKAKEKAKRKQAADAKPKGRKKKQDKKSDRPKREKKAGKKK</sequence>
<dbReference type="Gene3D" id="2.170.270.10">
    <property type="entry name" value="SET domain"/>
    <property type="match status" value="1"/>
</dbReference>
<evidence type="ECO:0000313" key="10">
    <source>
        <dbReference type="Proteomes" id="UP001218638"/>
    </source>
</evidence>
<dbReference type="SUPFAM" id="SSF82199">
    <property type="entry name" value="SET domain"/>
    <property type="match status" value="1"/>
</dbReference>
<name>A0AAF0CGX3_9BACT</name>
<dbReference type="InterPro" id="IPR046341">
    <property type="entry name" value="SET_dom_sf"/>
</dbReference>
<keyword evidence="5" id="KW-0949">S-adenosyl-L-methionine</keyword>
<dbReference type="Pfam" id="PF00856">
    <property type="entry name" value="SET"/>
    <property type="match status" value="1"/>
</dbReference>
<comment type="subcellular location">
    <subcellularLocation>
        <location evidence="1">Chromosome</location>
    </subcellularLocation>
</comment>
<dbReference type="GO" id="GO:0032259">
    <property type="term" value="P:methylation"/>
    <property type="evidence" value="ECO:0007669"/>
    <property type="project" value="UniProtKB-KW"/>
</dbReference>
<feature type="domain" description="Post-SET" evidence="8">
    <location>
        <begin position="145"/>
        <end position="161"/>
    </location>
</feature>
<organism evidence="9 10">
    <name type="scientific">Synoicihabitans lomoniglobus</name>
    <dbReference type="NCBI Taxonomy" id="2909285"/>
    <lineage>
        <taxon>Bacteria</taxon>
        <taxon>Pseudomonadati</taxon>
        <taxon>Verrucomicrobiota</taxon>
        <taxon>Opitutia</taxon>
        <taxon>Opitutales</taxon>
        <taxon>Opitutaceae</taxon>
        <taxon>Synoicihabitans</taxon>
    </lineage>
</organism>
<evidence type="ECO:0000256" key="4">
    <source>
        <dbReference type="ARBA" id="ARBA00022679"/>
    </source>
</evidence>
<dbReference type="AlphaFoldDB" id="A0AAF0CGX3"/>
<keyword evidence="10" id="KW-1185">Reference proteome</keyword>
<dbReference type="SMART" id="SM00317">
    <property type="entry name" value="SET"/>
    <property type="match status" value="1"/>
</dbReference>
<evidence type="ECO:0000256" key="3">
    <source>
        <dbReference type="ARBA" id="ARBA00022603"/>
    </source>
</evidence>